<feature type="domain" description="NADH:flavin oxidoreductase/NADH oxidase N-terminal" evidence="7">
    <location>
        <begin position="93"/>
        <end position="432"/>
    </location>
</feature>
<evidence type="ECO:0000256" key="1">
    <source>
        <dbReference type="ARBA" id="ARBA00001917"/>
    </source>
</evidence>
<organism evidence="8 9">
    <name type="scientific">Bifidobacterium thermophilum RBL67</name>
    <dbReference type="NCBI Taxonomy" id="1254439"/>
    <lineage>
        <taxon>Bacteria</taxon>
        <taxon>Bacillati</taxon>
        <taxon>Actinomycetota</taxon>
        <taxon>Actinomycetes</taxon>
        <taxon>Bifidobacteriales</taxon>
        <taxon>Bifidobacteriaceae</taxon>
        <taxon>Bifidobacterium</taxon>
    </lineage>
</organism>
<evidence type="ECO:0000256" key="3">
    <source>
        <dbReference type="ARBA" id="ARBA00022643"/>
    </source>
</evidence>
<proteinExistence type="predicted"/>
<dbReference type="EMBL" id="CP004346">
    <property type="protein sequence ID" value="AGH40699.1"/>
    <property type="molecule type" value="Genomic_DNA"/>
</dbReference>
<keyword evidence="9" id="KW-1185">Reference proteome</keyword>
<accession>M4REU9</accession>
<gene>
    <name evidence="8" type="ORF">D805_0432</name>
</gene>
<dbReference type="Gene3D" id="3.20.20.70">
    <property type="entry name" value="Aldolase class I"/>
    <property type="match status" value="1"/>
</dbReference>
<evidence type="ECO:0000313" key="9">
    <source>
        <dbReference type="Proteomes" id="UP000011835"/>
    </source>
</evidence>
<evidence type="ECO:0000256" key="6">
    <source>
        <dbReference type="SAM" id="MobiDB-lite"/>
    </source>
</evidence>
<comment type="cofactor">
    <cofactor evidence="1">
        <name>FMN</name>
        <dbReference type="ChEBI" id="CHEBI:58210"/>
    </cofactor>
</comment>
<dbReference type="eggNOG" id="COG1902">
    <property type="taxonomic scope" value="Bacteria"/>
</dbReference>
<dbReference type="PANTHER" id="PTHR43303:SF4">
    <property type="entry name" value="NADPH DEHYDROGENASE C23G7.10C-RELATED"/>
    <property type="match status" value="1"/>
</dbReference>
<keyword evidence="2" id="KW-0285">Flavoprotein</keyword>
<evidence type="ECO:0000256" key="4">
    <source>
        <dbReference type="ARBA" id="ARBA00022857"/>
    </source>
</evidence>
<dbReference type="PANTHER" id="PTHR43303">
    <property type="entry name" value="NADPH DEHYDROGENASE C23G7.10C-RELATED"/>
    <property type="match status" value="1"/>
</dbReference>
<dbReference type="InterPro" id="IPR013785">
    <property type="entry name" value="Aldolase_TIM"/>
</dbReference>
<evidence type="ECO:0000256" key="2">
    <source>
        <dbReference type="ARBA" id="ARBA00022630"/>
    </source>
</evidence>
<dbReference type="GO" id="GO:0050661">
    <property type="term" value="F:NADP binding"/>
    <property type="evidence" value="ECO:0007669"/>
    <property type="project" value="InterPro"/>
</dbReference>
<feature type="region of interest" description="Disordered" evidence="6">
    <location>
        <begin position="21"/>
        <end position="40"/>
    </location>
</feature>
<dbReference type="PATRIC" id="fig|1254439.12.peg.433"/>
<dbReference type="Proteomes" id="UP000011835">
    <property type="component" value="Chromosome"/>
</dbReference>
<protein>
    <submittedName>
        <fullName evidence="8">NADH-dependent flavin oxidoreductase</fullName>
    </submittedName>
</protein>
<dbReference type="GO" id="GO:0010181">
    <property type="term" value="F:FMN binding"/>
    <property type="evidence" value="ECO:0007669"/>
    <property type="project" value="InterPro"/>
</dbReference>
<dbReference type="KEGG" id="btp:D805_0432"/>
<evidence type="ECO:0000313" key="8">
    <source>
        <dbReference type="EMBL" id="AGH40699.1"/>
    </source>
</evidence>
<evidence type="ECO:0000256" key="5">
    <source>
        <dbReference type="ARBA" id="ARBA00023002"/>
    </source>
</evidence>
<dbReference type="AlphaFoldDB" id="M4REU9"/>
<dbReference type="InterPro" id="IPR044152">
    <property type="entry name" value="YqjM-like"/>
</dbReference>
<dbReference type="GO" id="GO:0003959">
    <property type="term" value="F:NADPH dehydrogenase activity"/>
    <property type="evidence" value="ECO:0007669"/>
    <property type="project" value="InterPro"/>
</dbReference>
<keyword evidence="4" id="KW-0521">NADP</keyword>
<keyword evidence="3" id="KW-0288">FMN</keyword>
<dbReference type="SUPFAM" id="SSF51395">
    <property type="entry name" value="FMN-linked oxidoreductases"/>
    <property type="match status" value="1"/>
</dbReference>
<dbReference type="HOGENOM" id="CLU_012153_2_0_11"/>
<dbReference type="CDD" id="cd02932">
    <property type="entry name" value="OYE_YqiM_FMN"/>
    <property type="match status" value="1"/>
</dbReference>
<dbReference type="InterPro" id="IPR001155">
    <property type="entry name" value="OxRdtase_FMN_N"/>
</dbReference>
<sequence length="451" mass="49362">MLGGRLFFRCSPNPPAICNRTSYNADGGTRETNAGDSRMGQLSNGIEQSSTVHRGPLKGVDMAKDDKTTKVKGIKGKGDKGQSDKEQSCADSKLFEPFQLRGLTMRNRIWLPPMDTYSVYAQDGKPTPFHYQHYVSRAIGGFGMVIVESTAVSPEGRISPCDVGLWNDDQIQAWRWIVEGAKATGARIGVQLNHAGRKGNTGSFSLGYIHENVPQDKGGWQTVAPSPIPYAKLDAPRELSVDEIHGIVAQFRDAAARAVAAGFDMVEIHAAHGYLLSEFLDPLTNEREDEYGGSLENRMRLVVEVVDAVRQVIPDYMPLVVRVSATDWAAGGWDLIQTVELSRVLKEHGVDLIDVSTGSIIPHVNVPVKDGWQVPFAAAIRKEAEIPVSAVGLITKPKQAEKIVRKGKADVVEIGRAALRDPYWPLRAAYKLGVPADQAPYADQYRRGAYC</sequence>
<keyword evidence="5" id="KW-0560">Oxidoreductase</keyword>
<dbReference type="Pfam" id="PF00724">
    <property type="entry name" value="Oxidored_FMN"/>
    <property type="match status" value="1"/>
</dbReference>
<reference evidence="8 9" key="1">
    <citation type="journal article" date="2013" name="Genome Announc.">
        <title>Complete Genome Sequence of the Probiotic Bifidobacterium thermophilum Strain RBL67.</title>
        <authorList>
            <person name="Jans C."/>
            <person name="Lacroix C."/>
            <person name="Follador R."/>
            <person name="Stevens M.J."/>
        </authorList>
    </citation>
    <scope>NUCLEOTIDE SEQUENCE [LARGE SCALE GENOMIC DNA]</scope>
    <source>
        <strain evidence="8 9">RBL67</strain>
    </source>
</reference>
<name>M4REU9_9BIFI</name>
<evidence type="ECO:0000259" key="7">
    <source>
        <dbReference type="Pfam" id="PF00724"/>
    </source>
</evidence>